<dbReference type="EMBL" id="AJWZ01004816">
    <property type="protein sequence ID" value="EKC64337.1"/>
    <property type="molecule type" value="Genomic_DNA"/>
</dbReference>
<dbReference type="SUPFAM" id="SSF56219">
    <property type="entry name" value="DNase I-like"/>
    <property type="match status" value="1"/>
</dbReference>
<accession>K1SUP6</accession>
<reference evidence="1" key="1">
    <citation type="journal article" date="2013" name="Environ. Microbiol.">
        <title>Microbiota from the distal guts of lean and obese adolescents exhibit partial functional redundancy besides clear differences in community structure.</title>
        <authorList>
            <person name="Ferrer M."/>
            <person name="Ruiz A."/>
            <person name="Lanza F."/>
            <person name="Haange S.B."/>
            <person name="Oberbach A."/>
            <person name="Till H."/>
            <person name="Bargiela R."/>
            <person name="Campoy C."/>
            <person name="Segura M.T."/>
            <person name="Richter M."/>
            <person name="von Bergen M."/>
            <person name="Seifert J."/>
            <person name="Suarez A."/>
        </authorList>
    </citation>
    <scope>NUCLEOTIDE SEQUENCE</scope>
</reference>
<feature type="non-terminal residue" evidence="1">
    <location>
        <position position="1"/>
    </location>
</feature>
<organism evidence="1">
    <name type="scientific">human gut metagenome</name>
    <dbReference type="NCBI Taxonomy" id="408170"/>
    <lineage>
        <taxon>unclassified sequences</taxon>
        <taxon>metagenomes</taxon>
        <taxon>organismal metagenomes</taxon>
    </lineage>
</organism>
<dbReference type="Gene3D" id="3.60.10.10">
    <property type="entry name" value="Endonuclease/exonuclease/phosphatase"/>
    <property type="match status" value="1"/>
</dbReference>
<evidence type="ECO:0000313" key="1">
    <source>
        <dbReference type="EMBL" id="EKC64337.1"/>
    </source>
</evidence>
<evidence type="ECO:0008006" key="2">
    <source>
        <dbReference type="Google" id="ProtNLM"/>
    </source>
</evidence>
<comment type="caution">
    <text evidence="1">The sequence shown here is derived from an EMBL/GenBank/DDBJ whole genome shotgun (WGS) entry which is preliminary data.</text>
</comment>
<name>K1SUP6_9ZZZZ</name>
<sequence>SMVAPFNEKKPVPSCRNADGPYNDNQFVLTVDGFIVSDNVTVSGSDVYDLGFKYSDHNPVYMTFKLNG</sequence>
<protein>
    <recommendedName>
        <fullName evidence="2">Endonuclease/exonuclease/phosphatase family protein</fullName>
    </recommendedName>
</protein>
<proteinExistence type="predicted"/>
<gene>
    <name evidence="1" type="ORF">OBE_07015</name>
</gene>
<dbReference type="InterPro" id="IPR036691">
    <property type="entry name" value="Endo/exonu/phosph_ase_sf"/>
</dbReference>
<dbReference type="AlphaFoldDB" id="K1SUP6"/>